<keyword evidence="1" id="KW-0472">Membrane</keyword>
<proteinExistence type="predicted"/>
<evidence type="ECO:0000313" key="2">
    <source>
        <dbReference type="EMBL" id="NYT37808.1"/>
    </source>
</evidence>
<dbReference type="AlphaFoldDB" id="A0A853FDK6"/>
<dbReference type="RefSeq" id="WP_129969770.1">
    <property type="nucleotide sequence ID" value="NZ_JACCEW010000004.1"/>
</dbReference>
<evidence type="ECO:0000256" key="1">
    <source>
        <dbReference type="SAM" id="Phobius"/>
    </source>
</evidence>
<sequence>MLGFLAFLLTSTGAACFYLGSPNQTWRRKPLDSGLIAPAAAVLLVLGMGMWGLAMRPVTGFFVFLTLLMLLWVIFPFIGALRRSRQ</sequence>
<dbReference type="OrthoDB" id="8657650at2"/>
<keyword evidence="1" id="KW-0812">Transmembrane</keyword>
<name>A0A853FDK6_9BURK</name>
<keyword evidence="1" id="KW-1133">Transmembrane helix</keyword>
<reference evidence="2 3" key="1">
    <citation type="submission" date="2020-07" db="EMBL/GenBank/DDBJ databases">
        <title>Taxonomic revisions and descriptions of new bacterial species based on genomic comparisons in the high-G+C-content subgroup of the family Alcaligenaceae.</title>
        <authorList>
            <person name="Szabo A."/>
            <person name="Felfoldi T."/>
        </authorList>
    </citation>
    <scope>NUCLEOTIDE SEQUENCE [LARGE SCALE GENOMIC DNA]</scope>
    <source>
        <strain evidence="2 3">DSM 25264</strain>
    </source>
</reference>
<feature type="transmembrane region" description="Helical" evidence="1">
    <location>
        <begin position="61"/>
        <end position="81"/>
    </location>
</feature>
<protein>
    <submittedName>
        <fullName evidence="2">Uncharacterized protein</fullName>
    </submittedName>
</protein>
<accession>A0A853FDK6</accession>
<gene>
    <name evidence="2" type="ORF">H0A68_13060</name>
</gene>
<dbReference type="Proteomes" id="UP000580517">
    <property type="component" value="Unassembled WGS sequence"/>
</dbReference>
<keyword evidence="3" id="KW-1185">Reference proteome</keyword>
<organism evidence="2 3">
    <name type="scientific">Allopusillimonas soli</name>
    <dbReference type="NCBI Taxonomy" id="659016"/>
    <lineage>
        <taxon>Bacteria</taxon>
        <taxon>Pseudomonadati</taxon>
        <taxon>Pseudomonadota</taxon>
        <taxon>Betaproteobacteria</taxon>
        <taxon>Burkholderiales</taxon>
        <taxon>Alcaligenaceae</taxon>
        <taxon>Allopusillimonas</taxon>
    </lineage>
</organism>
<dbReference type="EMBL" id="JACCEW010000004">
    <property type="protein sequence ID" value="NYT37808.1"/>
    <property type="molecule type" value="Genomic_DNA"/>
</dbReference>
<feature type="transmembrane region" description="Helical" evidence="1">
    <location>
        <begin position="33"/>
        <end position="54"/>
    </location>
</feature>
<evidence type="ECO:0000313" key="3">
    <source>
        <dbReference type="Proteomes" id="UP000580517"/>
    </source>
</evidence>
<comment type="caution">
    <text evidence="2">The sequence shown here is derived from an EMBL/GenBank/DDBJ whole genome shotgun (WGS) entry which is preliminary data.</text>
</comment>